<dbReference type="Proteomes" id="UP000789901">
    <property type="component" value="Unassembled WGS sequence"/>
</dbReference>
<organism evidence="2 3">
    <name type="scientific">Gigaspora margarita</name>
    <dbReference type="NCBI Taxonomy" id="4874"/>
    <lineage>
        <taxon>Eukaryota</taxon>
        <taxon>Fungi</taxon>
        <taxon>Fungi incertae sedis</taxon>
        <taxon>Mucoromycota</taxon>
        <taxon>Glomeromycotina</taxon>
        <taxon>Glomeromycetes</taxon>
        <taxon>Diversisporales</taxon>
        <taxon>Gigasporaceae</taxon>
        <taxon>Gigaspora</taxon>
    </lineage>
</organism>
<evidence type="ECO:0000313" key="2">
    <source>
        <dbReference type="EMBL" id="CAG8736942.1"/>
    </source>
</evidence>
<keyword evidence="3" id="KW-1185">Reference proteome</keyword>
<evidence type="ECO:0000256" key="1">
    <source>
        <dbReference type="SAM" id="MobiDB-lite"/>
    </source>
</evidence>
<feature type="compositionally biased region" description="Polar residues" evidence="1">
    <location>
        <begin position="142"/>
        <end position="155"/>
    </location>
</feature>
<sequence length="168" mass="18932">MYCVSPNIRCVNIYDFCVGARLTIPSKWANEYKMYGHHITNETSASSFIPDEASTSNNNIPNETFYEASASNSYITNDKSNDVSISNNIANETSLDVSTTNNHFFLSEPFNKISTSNNRIPNETINQYIINETSTQHILNKTSNQHTPNETSNQHIHSETSDFKSSYS</sequence>
<feature type="region of interest" description="Disordered" evidence="1">
    <location>
        <begin position="142"/>
        <end position="168"/>
    </location>
</feature>
<gene>
    <name evidence="2" type="ORF">GMARGA_LOCUS14960</name>
</gene>
<dbReference type="EMBL" id="CAJVQB010010130">
    <property type="protein sequence ID" value="CAG8736942.1"/>
    <property type="molecule type" value="Genomic_DNA"/>
</dbReference>
<evidence type="ECO:0000313" key="3">
    <source>
        <dbReference type="Proteomes" id="UP000789901"/>
    </source>
</evidence>
<accession>A0ABN7V8M1</accession>
<name>A0ABN7V8M1_GIGMA</name>
<proteinExistence type="predicted"/>
<reference evidence="2 3" key="1">
    <citation type="submission" date="2021-06" db="EMBL/GenBank/DDBJ databases">
        <authorList>
            <person name="Kallberg Y."/>
            <person name="Tangrot J."/>
            <person name="Rosling A."/>
        </authorList>
    </citation>
    <scope>NUCLEOTIDE SEQUENCE [LARGE SCALE GENOMIC DNA]</scope>
    <source>
        <strain evidence="2 3">120-4 pot B 10/14</strain>
    </source>
</reference>
<protein>
    <submittedName>
        <fullName evidence="2">27742_t:CDS:1</fullName>
    </submittedName>
</protein>
<comment type="caution">
    <text evidence="2">The sequence shown here is derived from an EMBL/GenBank/DDBJ whole genome shotgun (WGS) entry which is preliminary data.</text>
</comment>